<reference evidence="2 3" key="1">
    <citation type="journal article" date="2021" name="Plant Biotechnol. J.">
        <title>Multi-omics assisted identification of the key and species-specific regulatory components of drought-tolerant mechanisms in Gossypium stocksii.</title>
        <authorList>
            <person name="Yu D."/>
            <person name="Ke L."/>
            <person name="Zhang D."/>
            <person name="Wu Y."/>
            <person name="Sun Y."/>
            <person name="Mei J."/>
            <person name="Sun J."/>
            <person name="Sun Y."/>
        </authorList>
    </citation>
    <scope>NUCLEOTIDE SEQUENCE [LARGE SCALE GENOMIC DNA]</scope>
    <source>
        <strain evidence="3">cv. E1</strain>
        <tissue evidence="2">Leaf</tissue>
    </source>
</reference>
<feature type="non-terminal residue" evidence="2">
    <location>
        <position position="51"/>
    </location>
</feature>
<comment type="caution">
    <text evidence="2">The sequence shown here is derived from an EMBL/GenBank/DDBJ whole genome shotgun (WGS) entry which is preliminary data.</text>
</comment>
<accession>A0A9D3V6J9</accession>
<evidence type="ECO:0000259" key="1">
    <source>
        <dbReference type="Pfam" id="PF25597"/>
    </source>
</evidence>
<keyword evidence="3" id="KW-1185">Reference proteome</keyword>
<evidence type="ECO:0000313" key="3">
    <source>
        <dbReference type="Proteomes" id="UP000828251"/>
    </source>
</evidence>
<dbReference type="Proteomes" id="UP000828251">
    <property type="component" value="Unassembled WGS sequence"/>
</dbReference>
<proteinExistence type="predicted"/>
<name>A0A9D3V6J9_9ROSI</name>
<dbReference type="AlphaFoldDB" id="A0A9D3V6J9"/>
<organism evidence="2 3">
    <name type="scientific">Gossypium stocksii</name>
    <dbReference type="NCBI Taxonomy" id="47602"/>
    <lineage>
        <taxon>Eukaryota</taxon>
        <taxon>Viridiplantae</taxon>
        <taxon>Streptophyta</taxon>
        <taxon>Embryophyta</taxon>
        <taxon>Tracheophyta</taxon>
        <taxon>Spermatophyta</taxon>
        <taxon>Magnoliopsida</taxon>
        <taxon>eudicotyledons</taxon>
        <taxon>Gunneridae</taxon>
        <taxon>Pentapetalae</taxon>
        <taxon>rosids</taxon>
        <taxon>malvids</taxon>
        <taxon>Malvales</taxon>
        <taxon>Malvaceae</taxon>
        <taxon>Malvoideae</taxon>
        <taxon>Gossypium</taxon>
    </lineage>
</organism>
<sequence>SCPSHVLDKDSKKLDALTKYMFVGYLKGTNGGLFYNPKDNTIKFSTQCTFL</sequence>
<dbReference type="OrthoDB" id="1743365at2759"/>
<feature type="non-terminal residue" evidence="2">
    <location>
        <position position="1"/>
    </location>
</feature>
<protein>
    <recommendedName>
        <fullName evidence="1">Retroviral polymerase SH3-like domain-containing protein</fullName>
    </recommendedName>
</protein>
<gene>
    <name evidence="2" type="ORF">J1N35_024906</name>
</gene>
<dbReference type="Pfam" id="PF25597">
    <property type="entry name" value="SH3_retrovirus"/>
    <property type="match status" value="1"/>
</dbReference>
<evidence type="ECO:0000313" key="2">
    <source>
        <dbReference type="EMBL" id="KAH1072578.1"/>
    </source>
</evidence>
<dbReference type="InterPro" id="IPR057670">
    <property type="entry name" value="SH3_retrovirus"/>
</dbReference>
<dbReference type="EMBL" id="JAIQCV010000008">
    <property type="protein sequence ID" value="KAH1072578.1"/>
    <property type="molecule type" value="Genomic_DNA"/>
</dbReference>
<feature type="domain" description="Retroviral polymerase SH3-like" evidence="1">
    <location>
        <begin position="4"/>
        <end position="50"/>
    </location>
</feature>